<evidence type="ECO:0000256" key="2">
    <source>
        <dbReference type="ARBA" id="ARBA00006434"/>
    </source>
</evidence>
<keyword evidence="3" id="KW-0813">Transport</keyword>
<reference evidence="13" key="2">
    <citation type="submission" date="2020-06" db="EMBL/GenBank/DDBJ databases">
        <authorList>
            <person name="Sheffer M."/>
        </authorList>
    </citation>
    <scope>NUCLEOTIDE SEQUENCE</scope>
</reference>
<evidence type="ECO:0000256" key="10">
    <source>
        <dbReference type="ARBA" id="ARBA00023201"/>
    </source>
</evidence>
<gene>
    <name evidence="13" type="ORF">HNY73_021933</name>
</gene>
<dbReference type="PROSITE" id="PS50283">
    <property type="entry name" value="NA_SOLUT_SYMP_3"/>
    <property type="match status" value="1"/>
</dbReference>
<evidence type="ECO:0000313" key="14">
    <source>
        <dbReference type="Proteomes" id="UP000807504"/>
    </source>
</evidence>
<dbReference type="PANTHER" id="PTHR42985:SF40">
    <property type="entry name" value="LD47995P-RELATED"/>
    <property type="match status" value="1"/>
</dbReference>
<comment type="caution">
    <text evidence="13">The sequence shown here is derived from an EMBL/GenBank/DDBJ whole genome shotgun (WGS) entry which is preliminary data.</text>
</comment>
<evidence type="ECO:0000256" key="6">
    <source>
        <dbReference type="ARBA" id="ARBA00022989"/>
    </source>
</evidence>
<evidence type="ECO:0000313" key="13">
    <source>
        <dbReference type="EMBL" id="KAF8763792.1"/>
    </source>
</evidence>
<protein>
    <submittedName>
        <fullName evidence="13">Sodium-coupled monocarboxylate transporter 1 like protein</fullName>
    </submittedName>
</protein>
<dbReference type="InterPro" id="IPR001734">
    <property type="entry name" value="Na/solute_symporter"/>
</dbReference>
<evidence type="ECO:0000256" key="9">
    <source>
        <dbReference type="ARBA" id="ARBA00023136"/>
    </source>
</evidence>
<dbReference type="InterPro" id="IPR038377">
    <property type="entry name" value="Na/Glc_symporter_sf"/>
</dbReference>
<organism evidence="13 14">
    <name type="scientific">Argiope bruennichi</name>
    <name type="common">Wasp spider</name>
    <name type="synonym">Aranea bruennichi</name>
    <dbReference type="NCBI Taxonomy" id="94029"/>
    <lineage>
        <taxon>Eukaryota</taxon>
        <taxon>Metazoa</taxon>
        <taxon>Ecdysozoa</taxon>
        <taxon>Arthropoda</taxon>
        <taxon>Chelicerata</taxon>
        <taxon>Arachnida</taxon>
        <taxon>Araneae</taxon>
        <taxon>Araneomorphae</taxon>
        <taxon>Entelegynae</taxon>
        <taxon>Araneoidea</taxon>
        <taxon>Araneidae</taxon>
        <taxon>Argiope</taxon>
    </lineage>
</organism>
<comment type="similarity">
    <text evidence="2 11">Belongs to the sodium:solute symporter (SSF) (TC 2.A.21) family.</text>
</comment>
<dbReference type="Proteomes" id="UP000807504">
    <property type="component" value="Unassembled WGS sequence"/>
</dbReference>
<keyword evidence="10" id="KW-0739">Sodium transport</keyword>
<dbReference type="AlphaFoldDB" id="A0A8T0DZ81"/>
<name>A0A8T0DZ81_ARGBR</name>
<feature type="transmembrane region" description="Helical" evidence="12">
    <location>
        <begin position="47"/>
        <end position="68"/>
    </location>
</feature>
<evidence type="ECO:0000256" key="12">
    <source>
        <dbReference type="SAM" id="Phobius"/>
    </source>
</evidence>
<keyword evidence="7" id="KW-0915">Sodium</keyword>
<feature type="transmembrane region" description="Helical" evidence="12">
    <location>
        <begin position="80"/>
        <end position="103"/>
    </location>
</feature>
<keyword evidence="8" id="KW-0406">Ion transport</keyword>
<sequence>MAQLLGIVDYIVIAITLALSTLIGLYFRFSGGRQKTTNEFLMGNQNVHILPVAVSIIATSLSSVSVLGVPAEMYLHGTQYVITGLGIPLGGLLAAYGFLPVFYEMQVSTAYQYLEKRFGKTIRTFVATLYTFLTVLDMGVVLYAPALALNAVTGLSTWASILSIAAVCMVYSSQGFALFEDTRC</sequence>
<evidence type="ECO:0000256" key="4">
    <source>
        <dbReference type="ARBA" id="ARBA00022475"/>
    </source>
</evidence>
<evidence type="ECO:0000256" key="1">
    <source>
        <dbReference type="ARBA" id="ARBA00004651"/>
    </source>
</evidence>
<proteinExistence type="inferred from homology"/>
<dbReference type="GO" id="GO:0006814">
    <property type="term" value="P:sodium ion transport"/>
    <property type="evidence" value="ECO:0007669"/>
    <property type="project" value="UniProtKB-KW"/>
</dbReference>
<feature type="transmembrane region" description="Helical" evidence="12">
    <location>
        <begin position="124"/>
        <end position="146"/>
    </location>
</feature>
<accession>A0A8T0DZ81</accession>
<dbReference type="InterPro" id="IPR051163">
    <property type="entry name" value="Sodium:Solute_Symporter_SSF"/>
</dbReference>
<dbReference type="GO" id="GO:0005886">
    <property type="term" value="C:plasma membrane"/>
    <property type="evidence" value="ECO:0007669"/>
    <property type="project" value="UniProtKB-SubCell"/>
</dbReference>
<keyword evidence="14" id="KW-1185">Reference proteome</keyword>
<dbReference type="Pfam" id="PF00474">
    <property type="entry name" value="SSF"/>
    <property type="match status" value="1"/>
</dbReference>
<keyword evidence="9 12" id="KW-0472">Membrane</keyword>
<keyword evidence="6 12" id="KW-1133">Transmembrane helix</keyword>
<keyword evidence="5 12" id="KW-0812">Transmembrane</keyword>
<evidence type="ECO:0000256" key="5">
    <source>
        <dbReference type="ARBA" id="ARBA00022692"/>
    </source>
</evidence>
<dbReference type="PANTHER" id="PTHR42985">
    <property type="entry name" value="SODIUM-COUPLED MONOCARBOXYLATE TRANSPORTER"/>
    <property type="match status" value="1"/>
</dbReference>
<dbReference type="GO" id="GO:0015293">
    <property type="term" value="F:symporter activity"/>
    <property type="evidence" value="ECO:0007669"/>
    <property type="project" value="TreeGrafter"/>
</dbReference>
<reference evidence="13" key="1">
    <citation type="journal article" date="2020" name="bioRxiv">
        <title>Chromosome-level reference genome of the European wasp spider Argiope bruennichi: a resource for studies on range expansion and evolutionary adaptation.</title>
        <authorList>
            <person name="Sheffer M.M."/>
            <person name="Hoppe A."/>
            <person name="Krehenwinkel H."/>
            <person name="Uhl G."/>
            <person name="Kuss A.W."/>
            <person name="Jensen L."/>
            <person name="Jensen C."/>
            <person name="Gillespie R.G."/>
            <person name="Hoff K.J."/>
            <person name="Prost S."/>
        </authorList>
    </citation>
    <scope>NUCLEOTIDE SEQUENCE</scope>
</reference>
<evidence type="ECO:0000256" key="3">
    <source>
        <dbReference type="ARBA" id="ARBA00022448"/>
    </source>
</evidence>
<dbReference type="Gene3D" id="1.20.1730.10">
    <property type="entry name" value="Sodium/glucose cotransporter"/>
    <property type="match status" value="1"/>
</dbReference>
<evidence type="ECO:0000256" key="11">
    <source>
        <dbReference type="RuleBase" id="RU362091"/>
    </source>
</evidence>
<evidence type="ECO:0000256" key="8">
    <source>
        <dbReference type="ARBA" id="ARBA00023065"/>
    </source>
</evidence>
<dbReference type="EMBL" id="JABXBU010002231">
    <property type="protein sequence ID" value="KAF8763792.1"/>
    <property type="molecule type" value="Genomic_DNA"/>
</dbReference>
<feature type="transmembrane region" description="Helical" evidence="12">
    <location>
        <begin position="158"/>
        <end position="179"/>
    </location>
</feature>
<keyword evidence="4" id="KW-1003">Cell membrane</keyword>
<comment type="subcellular location">
    <subcellularLocation>
        <location evidence="1">Cell membrane</location>
        <topology evidence="1">Multi-pass membrane protein</topology>
    </subcellularLocation>
</comment>
<feature type="transmembrane region" description="Helical" evidence="12">
    <location>
        <begin position="6"/>
        <end position="27"/>
    </location>
</feature>
<evidence type="ECO:0000256" key="7">
    <source>
        <dbReference type="ARBA" id="ARBA00023053"/>
    </source>
</evidence>